<geneLocation type="plasmid" evidence="3 4">
    <name>pSchITTGS70c</name>
</geneLocation>
<dbReference type="Pfam" id="PF00248">
    <property type="entry name" value="Aldo_ket_red"/>
    <property type="match status" value="1"/>
</dbReference>
<protein>
    <submittedName>
        <fullName evidence="3">Aldo/keto reductase</fullName>
    </submittedName>
</protein>
<feature type="domain" description="NADP-dependent oxidoreductase" evidence="2">
    <location>
        <begin position="1"/>
        <end position="84"/>
    </location>
</feature>
<dbReference type="InterPro" id="IPR036812">
    <property type="entry name" value="NAD(P)_OxRdtase_dom_sf"/>
</dbReference>
<gene>
    <name evidence="3" type="ORF">RB548_23835</name>
</gene>
<dbReference type="InterPro" id="IPR023210">
    <property type="entry name" value="NADP_OxRdtase_dom"/>
</dbReference>
<reference evidence="3" key="1">
    <citation type="submission" date="2023-08" db="EMBL/GenBank/DDBJ databases">
        <title>Complete genome sequence of Sinorhizobium chiapanecum ITTG S70 isolated from Acaciella angustissima nodules in Chiapas-Mexico.</title>
        <authorList>
            <person name="Rincon-Rosales R."/>
            <person name="Rogel M.A."/>
            <person name="Rincon-Medina C.I."/>
            <person name="Guerrero G."/>
            <person name="Manzano-Gomez L.A."/>
            <person name="Lopez-Lopez A."/>
            <person name="Rincon Molina F.A."/>
            <person name="Martinez-Romero E."/>
        </authorList>
    </citation>
    <scope>NUCLEOTIDE SEQUENCE</scope>
    <source>
        <strain evidence="3">ITTG S70</strain>
        <plasmid evidence="3">pSchITTGS70c</plasmid>
    </source>
</reference>
<feature type="compositionally biased region" description="Basic and acidic residues" evidence="1">
    <location>
        <begin position="26"/>
        <end position="45"/>
    </location>
</feature>
<accession>A0ABZ2BFX6</accession>
<organism evidence="3 4">
    <name type="scientific">Sinorhizobium chiapasense</name>
    <dbReference type="NCBI Taxonomy" id="501572"/>
    <lineage>
        <taxon>Bacteria</taxon>
        <taxon>Pseudomonadati</taxon>
        <taxon>Pseudomonadota</taxon>
        <taxon>Alphaproteobacteria</taxon>
        <taxon>Hyphomicrobiales</taxon>
        <taxon>Rhizobiaceae</taxon>
        <taxon>Sinorhizobium/Ensifer group</taxon>
        <taxon>Sinorhizobium</taxon>
    </lineage>
</organism>
<feature type="region of interest" description="Disordered" evidence="1">
    <location>
        <begin position="24"/>
        <end position="53"/>
    </location>
</feature>
<dbReference type="SUPFAM" id="SSF51430">
    <property type="entry name" value="NAD(P)-linked oxidoreductase"/>
    <property type="match status" value="1"/>
</dbReference>
<keyword evidence="4" id="KW-1185">Reference proteome</keyword>
<evidence type="ECO:0000313" key="3">
    <source>
        <dbReference type="EMBL" id="WVT06397.1"/>
    </source>
</evidence>
<evidence type="ECO:0000313" key="4">
    <source>
        <dbReference type="Proteomes" id="UP001432360"/>
    </source>
</evidence>
<keyword evidence="3" id="KW-0614">Plasmid</keyword>
<evidence type="ECO:0000256" key="1">
    <source>
        <dbReference type="SAM" id="MobiDB-lite"/>
    </source>
</evidence>
<dbReference type="RefSeq" id="WP_331375461.1">
    <property type="nucleotide sequence ID" value="NZ_CP133151.1"/>
</dbReference>
<proteinExistence type="predicted"/>
<dbReference type="Gene3D" id="3.20.20.100">
    <property type="entry name" value="NADP-dependent oxidoreductase domain"/>
    <property type="match status" value="1"/>
</dbReference>
<dbReference type="Proteomes" id="UP001432360">
    <property type="component" value="Plasmid pSchITTGS70c"/>
</dbReference>
<name>A0ABZ2BFX6_9HYPH</name>
<sequence>MLDYVAAHPGLRIVGYSPLLQGGIADPERMPDGYRTPDNEKRRAVPETVASETGTSTSQVVLAWMMASPQEVIPLVASFRAEQLL</sequence>
<dbReference type="EMBL" id="CP133151">
    <property type="protein sequence ID" value="WVT06397.1"/>
    <property type="molecule type" value="Genomic_DNA"/>
</dbReference>
<evidence type="ECO:0000259" key="2">
    <source>
        <dbReference type="Pfam" id="PF00248"/>
    </source>
</evidence>